<accession>A0ABR4FLW7</accession>
<reference evidence="1 2" key="1">
    <citation type="submission" date="2024-07" db="EMBL/GenBank/DDBJ databases">
        <title>Section-level genome sequencing and comparative genomics of Aspergillus sections Usti and Cavernicolus.</title>
        <authorList>
            <consortium name="Lawrence Berkeley National Laboratory"/>
            <person name="Nybo J.L."/>
            <person name="Vesth T.C."/>
            <person name="Theobald S."/>
            <person name="Frisvad J.C."/>
            <person name="Larsen T.O."/>
            <person name="Kjaerboelling I."/>
            <person name="Rothschild-Mancinelli K."/>
            <person name="Lyhne E.K."/>
            <person name="Kogle M.E."/>
            <person name="Barry K."/>
            <person name="Clum A."/>
            <person name="Na H."/>
            <person name="Ledsgaard L."/>
            <person name="Lin J."/>
            <person name="Lipzen A."/>
            <person name="Kuo A."/>
            <person name="Riley R."/>
            <person name="Mondo S."/>
            <person name="Labutti K."/>
            <person name="Haridas S."/>
            <person name="Pangalinan J."/>
            <person name="Salamov A.A."/>
            <person name="Simmons B.A."/>
            <person name="Magnuson J.K."/>
            <person name="Chen J."/>
            <person name="Drula E."/>
            <person name="Henrissat B."/>
            <person name="Wiebenga A."/>
            <person name="Lubbers R.J."/>
            <person name="Gomes A.C."/>
            <person name="Makela M.R."/>
            <person name="Stajich J."/>
            <person name="Grigoriev I.V."/>
            <person name="Mortensen U.H."/>
            <person name="De Vries R.P."/>
            <person name="Baker S.E."/>
            <person name="Andersen M.R."/>
        </authorList>
    </citation>
    <scope>NUCLEOTIDE SEQUENCE [LARGE SCALE GENOMIC DNA]</scope>
    <source>
        <strain evidence="1 2">CBS 209.92</strain>
    </source>
</reference>
<dbReference type="EMBL" id="JBFTWV010000187">
    <property type="protein sequence ID" value="KAL2784246.1"/>
    <property type="molecule type" value="Genomic_DNA"/>
</dbReference>
<keyword evidence="2" id="KW-1185">Reference proteome</keyword>
<evidence type="ECO:0000313" key="1">
    <source>
        <dbReference type="EMBL" id="KAL2784246.1"/>
    </source>
</evidence>
<sequence>MNLLIQEGGNVKGLSDNWRTLPSHTLSEMLKEIERAYRYLLFEKIEFFGGWAKQGTSIHQLERLLNSLRD</sequence>
<proteinExistence type="predicted"/>
<comment type="caution">
    <text evidence="1">The sequence shown here is derived from an EMBL/GenBank/DDBJ whole genome shotgun (WGS) entry which is preliminary data.</text>
</comment>
<protein>
    <submittedName>
        <fullName evidence="1">Uncharacterized protein</fullName>
    </submittedName>
</protein>
<organism evidence="1 2">
    <name type="scientific">Aspergillus keveii</name>
    <dbReference type="NCBI Taxonomy" id="714993"/>
    <lineage>
        <taxon>Eukaryota</taxon>
        <taxon>Fungi</taxon>
        <taxon>Dikarya</taxon>
        <taxon>Ascomycota</taxon>
        <taxon>Pezizomycotina</taxon>
        <taxon>Eurotiomycetes</taxon>
        <taxon>Eurotiomycetidae</taxon>
        <taxon>Eurotiales</taxon>
        <taxon>Aspergillaceae</taxon>
        <taxon>Aspergillus</taxon>
        <taxon>Aspergillus subgen. Nidulantes</taxon>
    </lineage>
</organism>
<name>A0ABR4FLW7_9EURO</name>
<dbReference type="Proteomes" id="UP001610563">
    <property type="component" value="Unassembled WGS sequence"/>
</dbReference>
<evidence type="ECO:0000313" key="2">
    <source>
        <dbReference type="Proteomes" id="UP001610563"/>
    </source>
</evidence>
<gene>
    <name evidence="1" type="ORF">BJX66DRAFT_316924</name>
</gene>